<keyword evidence="1" id="KW-0812">Transmembrane</keyword>
<dbReference type="Pfam" id="PF13462">
    <property type="entry name" value="Thioredoxin_4"/>
    <property type="match status" value="1"/>
</dbReference>
<comment type="caution">
    <text evidence="3">The sequence shown here is derived from an EMBL/GenBank/DDBJ whole genome shotgun (WGS) entry which is preliminary data.</text>
</comment>
<keyword evidence="4" id="KW-1185">Reference proteome</keyword>
<dbReference type="Gene3D" id="3.40.30.10">
    <property type="entry name" value="Glutaredoxin"/>
    <property type="match status" value="1"/>
</dbReference>
<organism evidence="3 4">
    <name type="scientific">Microbacterium keratanolyticum</name>
    <dbReference type="NCBI Taxonomy" id="67574"/>
    <lineage>
        <taxon>Bacteria</taxon>
        <taxon>Bacillati</taxon>
        <taxon>Actinomycetota</taxon>
        <taxon>Actinomycetes</taxon>
        <taxon>Micrococcales</taxon>
        <taxon>Microbacteriaceae</taxon>
        <taxon>Microbacterium</taxon>
    </lineage>
</organism>
<keyword evidence="1" id="KW-1133">Transmembrane helix</keyword>
<proteinExistence type="predicted"/>
<evidence type="ECO:0000259" key="2">
    <source>
        <dbReference type="Pfam" id="PF13462"/>
    </source>
</evidence>
<gene>
    <name evidence="3" type="ORF">GCM10017596_12500</name>
</gene>
<evidence type="ECO:0000256" key="1">
    <source>
        <dbReference type="SAM" id="Phobius"/>
    </source>
</evidence>
<dbReference type="EMBL" id="BSET01000001">
    <property type="protein sequence ID" value="GLK01535.1"/>
    <property type="molecule type" value="Genomic_DNA"/>
</dbReference>
<accession>A0A9W6M857</accession>
<reference evidence="3" key="2">
    <citation type="submission" date="2023-01" db="EMBL/GenBank/DDBJ databases">
        <authorList>
            <person name="Sun Q."/>
            <person name="Evtushenko L."/>
        </authorList>
    </citation>
    <scope>NUCLEOTIDE SEQUENCE</scope>
    <source>
        <strain evidence="3">VKM Ac-1958</strain>
    </source>
</reference>
<evidence type="ECO:0000313" key="4">
    <source>
        <dbReference type="Proteomes" id="UP001142325"/>
    </source>
</evidence>
<feature type="transmembrane region" description="Helical" evidence="1">
    <location>
        <begin position="12"/>
        <end position="33"/>
    </location>
</feature>
<sequence>MHVAAAKGKTNWFAIIISAVVVVALVGLGAVVVNLNNQATAPAEMPKAEIIDQETGAISFGSGKTEVDTFLDFMCPACNAFEQKHGAALQEAAANDDITLKVHPIAILDHLSQGTNYSSRAAGAMYCVAEEAPDAALDFLNLMFANQPQEGTTGLDDAAIAAIAKEAGAEAASTCITDGTYKKVGAQQAQAHEIRGTPTVKIDGQEVENPINSDVIPKLLASFSE</sequence>
<dbReference type="Proteomes" id="UP001142325">
    <property type="component" value="Unassembled WGS sequence"/>
</dbReference>
<dbReference type="AlphaFoldDB" id="A0A9W6M857"/>
<dbReference type="SUPFAM" id="SSF52833">
    <property type="entry name" value="Thioredoxin-like"/>
    <property type="match status" value="1"/>
</dbReference>
<dbReference type="InterPro" id="IPR012336">
    <property type="entry name" value="Thioredoxin-like_fold"/>
</dbReference>
<reference evidence="3" key="1">
    <citation type="journal article" date="2014" name="Int. J. Syst. Evol. Microbiol.">
        <title>Complete genome sequence of Corynebacterium casei LMG S-19264T (=DSM 44701T), isolated from a smear-ripened cheese.</title>
        <authorList>
            <consortium name="US DOE Joint Genome Institute (JGI-PGF)"/>
            <person name="Walter F."/>
            <person name="Albersmeier A."/>
            <person name="Kalinowski J."/>
            <person name="Ruckert C."/>
        </authorList>
    </citation>
    <scope>NUCLEOTIDE SEQUENCE</scope>
    <source>
        <strain evidence="3">VKM Ac-1958</strain>
    </source>
</reference>
<name>A0A9W6M857_9MICO</name>
<dbReference type="CDD" id="cd02972">
    <property type="entry name" value="DsbA_family"/>
    <property type="match status" value="1"/>
</dbReference>
<dbReference type="InterPro" id="IPR036249">
    <property type="entry name" value="Thioredoxin-like_sf"/>
</dbReference>
<evidence type="ECO:0000313" key="3">
    <source>
        <dbReference type="EMBL" id="GLK01535.1"/>
    </source>
</evidence>
<keyword evidence="1" id="KW-0472">Membrane</keyword>
<feature type="domain" description="Thioredoxin-like fold" evidence="2">
    <location>
        <begin position="64"/>
        <end position="219"/>
    </location>
</feature>
<protein>
    <recommendedName>
        <fullName evidence="2">Thioredoxin-like fold domain-containing protein</fullName>
    </recommendedName>
</protein>